<dbReference type="PRINTS" id="PR00313">
    <property type="entry name" value="CABNDNGRPT"/>
</dbReference>
<dbReference type="InterPro" id="IPR011048">
    <property type="entry name" value="Haem_d1_sf"/>
</dbReference>
<dbReference type="Proteomes" id="UP001156921">
    <property type="component" value="Unassembled WGS sequence"/>
</dbReference>
<name>A0ABQ6BPP9_9CAUL</name>
<evidence type="ECO:0000256" key="2">
    <source>
        <dbReference type="ARBA" id="ARBA00022525"/>
    </source>
</evidence>
<accession>A0ABQ6BPP9</accession>
<dbReference type="PANTHER" id="PTHR38340:SF1">
    <property type="entry name" value="S-LAYER PROTEIN"/>
    <property type="match status" value="1"/>
</dbReference>
<reference evidence="4" key="1">
    <citation type="journal article" date="2019" name="Int. J. Syst. Evol. Microbiol.">
        <title>The Global Catalogue of Microorganisms (GCM) 10K type strain sequencing project: providing services to taxonomists for standard genome sequencing and annotation.</title>
        <authorList>
            <consortium name="The Broad Institute Genomics Platform"/>
            <consortium name="The Broad Institute Genome Sequencing Center for Infectious Disease"/>
            <person name="Wu L."/>
            <person name="Ma J."/>
        </authorList>
    </citation>
    <scope>NUCLEOTIDE SEQUENCE [LARGE SCALE GENOMIC DNA]</scope>
    <source>
        <strain evidence="4">NBRC 110107</strain>
    </source>
</reference>
<evidence type="ECO:0000313" key="3">
    <source>
        <dbReference type="EMBL" id="GLS01764.1"/>
    </source>
</evidence>
<dbReference type="Gene3D" id="2.130.10.10">
    <property type="entry name" value="YVTN repeat-like/Quinoprotein amine dehydrogenase"/>
    <property type="match status" value="1"/>
</dbReference>
<dbReference type="InterPro" id="IPR018511">
    <property type="entry name" value="Hemolysin-typ_Ca-bd_CS"/>
</dbReference>
<dbReference type="PROSITE" id="PS00330">
    <property type="entry name" value="HEMOLYSIN_CALCIUM"/>
    <property type="match status" value="2"/>
</dbReference>
<keyword evidence="2" id="KW-0964">Secreted</keyword>
<protein>
    <recommendedName>
        <fullName evidence="5">Calcium-binding protein</fullName>
    </recommendedName>
</protein>
<organism evidence="3 4">
    <name type="scientific">Brevundimonas denitrificans</name>
    <dbReference type="NCBI Taxonomy" id="1443434"/>
    <lineage>
        <taxon>Bacteria</taxon>
        <taxon>Pseudomonadati</taxon>
        <taxon>Pseudomonadota</taxon>
        <taxon>Alphaproteobacteria</taxon>
        <taxon>Caulobacterales</taxon>
        <taxon>Caulobacteraceae</taxon>
        <taxon>Brevundimonas</taxon>
    </lineage>
</organism>
<evidence type="ECO:0008006" key="5">
    <source>
        <dbReference type="Google" id="ProtNLM"/>
    </source>
</evidence>
<evidence type="ECO:0000256" key="1">
    <source>
        <dbReference type="ARBA" id="ARBA00004613"/>
    </source>
</evidence>
<gene>
    <name evidence="3" type="ORF">GCM10007859_17790</name>
</gene>
<dbReference type="InterPro" id="IPR050557">
    <property type="entry name" value="RTX_toxin/Mannuronan_C5-epim"/>
</dbReference>
<comment type="caution">
    <text evidence="3">The sequence shown here is derived from an EMBL/GenBank/DDBJ whole genome shotgun (WGS) entry which is preliminary data.</text>
</comment>
<dbReference type="EMBL" id="BSOY01000036">
    <property type="protein sequence ID" value="GLS01764.1"/>
    <property type="molecule type" value="Genomic_DNA"/>
</dbReference>
<dbReference type="InterPro" id="IPR001343">
    <property type="entry name" value="Hemolysn_Ca-bd"/>
</dbReference>
<dbReference type="Gene3D" id="2.150.10.10">
    <property type="entry name" value="Serralysin-like metalloprotease, C-terminal"/>
    <property type="match status" value="1"/>
</dbReference>
<proteinExistence type="predicted"/>
<dbReference type="RefSeq" id="WP_284222624.1">
    <property type="nucleotide sequence ID" value="NZ_BSOY01000036.1"/>
</dbReference>
<evidence type="ECO:0000313" key="4">
    <source>
        <dbReference type="Proteomes" id="UP001156921"/>
    </source>
</evidence>
<comment type="subcellular location">
    <subcellularLocation>
        <location evidence="1">Secreted</location>
    </subcellularLocation>
</comment>
<dbReference type="InterPro" id="IPR011049">
    <property type="entry name" value="Serralysin-like_metalloprot_C"/>
</dbReference>
<dbReference type="PANTHER" id="PTHR38340">
    <property type="entry name" value="S-LAYER PROTEIN"/>
    <property type="match status" value="1"/>
</dbReference>
<dbReference type="SUPFAM" id="SSF51004">
    <property type="entry name" value="C-terminal (heme d1) domain of cytochrome cd1-nitrite reductase"/>
    <property type="match status" value="1"/>
</dbReference>
<dbReference type="SUPFAM" id="SSF51120">
    <property type="entry name" value="beta-Roll"/>
    <property type="match status" value="1"/>
</dbReference>
<keyword evidence="4" id="KW-1185">Reference proteome</keyword>
<sequence>MDRSTTIASSGKFVFDELSNVLFSIGAGRVTRWDATNGQFLSAIEIGANLAGIAISPDGRYLLVGSADLVPTPGGGGSSVALFRIDLTTMARTTITTPQAFYEGGVADIVIDADGFALFTTHFQGSGWTPLRRFDVAADTPSMSNVTGGPDVTGGTAMIRSPNGEFVLVLESNISSAPFALYSASQDRIIASSDLYRIGRSGFNDGRGDVSNVGDIAIITYNTFVIYDRDLNVVRDFTSRQSAGSIADAQFSADGRFLFVLNVGSDVLEVIRVSDWSLTQSVPLGVDLRPTGNGSIYNGLDLIDDGGLLLLTTAAGVRVIDLAYVSVTLTGTPASDQLSGALADDTLNGAGGDDTLDGRSGNDILNGGDGDDVLIGGPGDDVLIGGAGADQMNGGLGNDRIDGGAGDDVLIVSGASSDHRLLMDGDNFILKGPDGGDRLSNVESIRFSDGRVLELNRMYGPDVDTRAWTDGRIPEALLSGGAWDGERPLVLPGTAGDEFLIAKDSDSPLVLPGADDGTPAGAKGFEQFEVLPGLDERTLIPLDRAALLDPWSAQMLTVDEQGQVIDRFIRGDSWGPDAWSF</sequence>
<dbReference type="InterPro" id="IPR015943">
    <property type="entry name" value="WD40/YVTN_repeat-like_dom_sf"/>
</dbReference>
<dbReference type="Pfam" id="PF00353">
    <property type="entry name" value="HemolysinCabind"/>
    <property type="match status" value="2"/>
</dbReference>